<dbReference type="Gene3D" id="3.40.1440.10">
    <property type="entry name" value="GIY-YIG endonuclease"/>
    <property type="match status" value="1"/>
</dbReference>
<dbReference type="AlphaFoldDB" id="A0A2A2A8Y8"/>
<dbReference type="RefSeq" id="WP_095550232.1">
    <property type="nucleotide sequence ID" value="NZ_NSJF01000005.1"/>
</dbReference>
<dbReference type="CDD" id="cd10434">
    <property type="entry name" value="GIY-YIG_UvrC_Cho"/>
    <property type="match status" value="1"/>
</dbReference>
<evidence type="ECO:0000256" key="7">
    <source>
        <dbReference type="HAMAP-Rule" id="MF_00203"/>
    </source>
</evidence>
<comment type="function">
    <text evidence="7">The UvrABC repair system catalyzes the recognition and processing of DNA lesions. UvrC both incises the 5' and 3' sides of the lesion. The N-terminal half is responsible for the 3' incision and the C-terminal half is responsible for the 5' incision.</text>
</comment>
<dbReference type="InterPro" id="IPR000305">
    <property type="entry name" value="GIY-YIG_endonuc"/>
</dbReference>
<dbReference type="GO" id="GO:0005737">
    <property type="term" value="C:cytoplasm"/>
    <property type="evidence" value="ECO:0007669"/>
    <property type="project" value="UniProtKB-SubCell"/>
</dbReference>
<dbReference type="FunFam" id="3.30.420.340:FF:000001">
    <property type="entry name" value="UvrABC system protein C"/>
    <property type="match status" value="1"/>
</dbReference>
<dbReference type="PROSITE" id="PS50151">
    <property type="entry name" value="UVR"/>
    <property type="match status" value="1"/>
</dbReference>
<accession>A0A2A2A8Y8</accession>
<dbReference type="InterPro" id="IPR001943">
    <property type="entry name" value="UVR_dom"/>
</dbReference>
<dbReference type="GO" id="GO:0009381">
    <property type="term" value="F:excinuclease ABC activity"/>
    <property type="evidence" value="ECO:0007669"/>
    <property type="project" value="UniProtKB-UniRule"/>
</dbReference>
<dbReference type="InterPro" id="IPR036876">
    <property type="entry name" value="UVR_dom_sf"/>
</dbReference>
<dbReference type="Pfam" id="PF08459">
    <property type="entry name" value="UvrC_RNaseH_dom"/>
    <property type="match status" value="1"/>
</dbReference>
<comment type="subcellular location">
    <subcellularLocation>
        <location evidence="7">Cytoplasm</location>
    </subcellularLocation>
</comment>
<dbReference type="GO" id="GO:0006289">
    <property type="term" value="P:nucleotide-excision repair"/>
    <property type="evidence" value="ECO:0007669"/>
    <property type="project" value="UniProtKB-UniRule"/>
</dbReference>
<dbReference type="InterPro" id="IPR010994">
    <property type="entry name" value="RuvA_2-like"/>
</dbReference>
<proteinExistence type="inferred from homology"/>
<dbReference type="Gene3D" id="4.10.860.10">
    <property type="entry name" value="UVR domain"/>
    <property type="match status" value="1"/>
</dbReference>
<dbReference type="Pfam" id="PF22920">
    <property type="entry name" value="UvrC_RNaseH"/>
    <property type="match status" value="2"/>
</dbReference>
<dbReference type="EMBL" id="NSJF01000005">
    <property type="protein sequence ID" value="PAT34194.1"/>
    <property type="molecule type" value="Genomic_DNA"/>
</dbReference>
<dbReference type="Proteomes" id="UP000217999">
    <property type="component" value="Unassembled WGS sequence"/>
</dbReference>
<sequence>MDQTPAPPPDQPQAAAAQPTRQALLRQAQSLPGLPGVYRFFDAREQLLYVGKAKSLKKRVSSYFQKEHGGTRIGHMVGQIARLQTTVVRSEAEALLLENNLIKTQHPKYNILFRDDKSYPYLKISGHSQARGQTRSAAAQGAQGEAAQPLQAQDFPRISYYRGGTDRRHHYFGPYPNAWAVKETIELLQRVFLLRTCEDTVFAHRTRPCLLHQIKRCSAPCVGLISAQAYQADVQQAQALLGGQADALVQQLQQRMMQHAQQLEYEQAAAVRDRIASLSTVLQQQAVETMGDADVDIIAVQRQGGKACVNLAMVRGGRHLGDRAYFPSQLEAALALHDDADADGAETADIDMPESAAPHNAAPDTAPPATADDAASGSAPETSVDALATDSAEQAILAAFIAQHYLNYPAPALLITSHPVAPQLLALLRQQGQRTLRNVVQPRGQRKAWLEMAQKNAQLQLARLLGEEGSQKARTRALAQALGLALDEAQLDDWRIECFDISHTAGEATQASCVVFQQHRMQSSAYRRYHIKGITGGDDYAAMRQVLTRRYGKLAPAQAQPLAADADAAASAGMARLPDLVLIDGGRGQVAAARTVFEQLGLNPSLLVGVEKGAGRKVGLEELVFADGRPKLSLPPSSAALMLVAQIRDEAHRFAITGMRAQRARVRTGGSRLEDIPGIGPKRRARLLQRFGGVQGVAQASVEDLMTVDGISSELAQSIYHTLRG</sequence>
<dbReference type="Pfam" id="PF02151">
    <property type="entry name" value="UVR"/>
    <property type="match status" value="1"/>
</dbReference>
<dbReference type="FunFam" id="3.40.1440.10:FF:000001">
    <property type="entry name" value="UvrABC system protein C"/>
    <property type="match status" value="1"/>
</dbReference>
<evidence type="ECO:0000259" key="9">
    <source>
        <dbReference type="PROSITE" id="PS50151"/>
    </source>
</evidence>
<dbReference type="HAMAP" id="MF_00203">
    <property type="entry name" value="UvrC"/>
    <property type="match status" value="1"/>
</dbReference>
<dbReference type="SUPFAM" id="SSF46600">
    <property type="entry name" value="C-terminal UvrC-binding domain of UvrB"/>
    <property type="match status" value="1"/>
</dbReference>
<keyword evidence="3 7" id="KW-0228">DNA excision</keyword>
<dbReference type="SUPFAM" id="SSF82771">
    <property type="entry name" value="GIY-YIG endonuclease"/>
    <property type="match status" value="1"/>
</dbReference>
<protein>
    <recommendedName>
        <fullName evidence="7">UvrABC system protein C</fullName>
        <shortName evidence="7">Protein UvrC</shortName>
    </recommendedName>
    <alternativeName>
        <fullName evidence="7">Excinuclease ABC subunit C</fullName>
    </alternativeName>
</protein>
<dbReference type="GO" id="GO:0003677">
    <property type="term" value="F:DNA binding"/>
    <property type="evidence" value="ECO:0007669"/>
    <property type="project" value="UniProtKB-UniRule"/>
</dbReference>
<comment type="caution">
    <text evidence="12">The sequence shown here is derived from an EMBL/GenBank/DDBJ whole genome shotgun (WGS) entry which is preliminary data.</text>
</comment>
<dbReference type="Gene3D" id="3.30.420.340">
    <property type="entry name" value="UvrC, RNAse H endonuclease domain"/>
    <property type="match status" value="1"/>
</dbReference>
<dbReference type="GO" id="GO:0009432">
    <property type="term" value="P:SOS response"/>
    <property type="evidence" value="ECO:0007669"/>
    <property type="project" value="UniProtKB-UniRule"/>
</dbReference>
<evidence type="ECO:0000256" key="4">
    <source>
        <dbReference type="ARBA" id="ARBA00022881"/>
    </source>
</evidence>
<dbReference type="SMART" id="SM00278">
    <property type="entry name" value="HhH1"/>
    <property type="match status" value="2"/>
</dbReference>
<dbReference type="Pfam" id="PF14520">
    <property type="entry name" value="HHH_5"/>
    <property type="match status" value="1"/>
</dbReference>
<feature type="domain" description="GIY-YIG" evidence="10">
    <location>
        <begin position="33"/>
        <end position="111"/>
    </location>
</feature>
<comment type="similarity">
    <text evidence="7">Belongs to the UvrC family.</text>
</comment>
<dbReference type="GO" id="GO:0009380">
    <property type="term" value="C:excinuclease repair complex"/>
    <property type="evidence" value="ECO:0007669"/>
    <property type="project" value="InterPro"/>
</dbReference>
<dbReference type="InterPro" id="IPR035901">
    <property type="entry name" value="GIY-YIG_endonuc_sf"/>
</dbReference>
<dbReference type="InterPro" id="IPR001162">
    <property type="entry name" value="UvrC_RNase_H_dom"/>
</dbReference>
<keyword evidence="5 7" id="KW-0234">DNA repair</keyword>
<evidence type="ECO:0000256" key="5">
    <source>
        <dbReference type="ARBA" id="ARBA00023204"/>
    </source>
</evidence>
<feature type="domain" description="UVR" evidence="9">
    <location>
        <begin position="246"/>
        <end position="281"/>
    </location>
</feature>
<evidence type="ECO:0000256" key="3">
    <source>
        <dbReference type="ARBA" id="ARBA00022769"/>
    </source>
</evidence>
<organism evidence="12 13">
    <name type="scientific">Vandammella animalimorsus</name>
    <dbReference type="NCBI Taxonomy" id="2029117"/>
    <lineage>
        <taxon>Bacteria</taxon>
        <taxon>Pseudomonadati</taxon>
        <taxon>Pseudomonadota</taxon>
        <taxon>Betaproteobacteria</taxon>
        <taxon>Burkholderiales</taxon>
        <taxon>Comamonadaceae</taxon>
        <taxon>Vandammella</taxon>
    </lineage>
</organism>
<feature type="domain" description="UvrC family homology region profile" evidence="11">
    <location>
        <begin position="297"/>
        <end position="597"/>
    </location>
</feature>
<keyword evidence="4 7" id="KW-0267">Excision nuclease</keyword>
<dbReference type="InterPro" id="IPR038476">
    <property type="entry name" value="UvrC_RNase_H_dom_sf"/>
</dbReference>
<evidence type="ECO:0000256" key="1">
    <source>
        <dbReference type="ARBA" id="ARBA00022490"/>
    </source>
</evidence>
<reference evidence="12 13" key="1">
    <citation type="submission" date="2017-08" db="EMBL/GenBank/DDBJ databases">
        <title>WGS of Clinical strains of the CDC Group NO-1 linked to zoonotic infections in humans.</title>
        <authorList>
            <person name="Bernier A.-M."/>
            <person name="Bernard K."/>
        </authorList>
    </citation>
    <scope>NUCLEOTIDE SEQUENCE [LARGE SCALE GENOMIC DNA]</scope>
    <source>
        <strain evidence="12 13">NML03-0146</strain>
    </source>
</reference>
<dbReference type="InterPro" id="IPR003583">
    <property type="entry name" value="Hlx-hairpin-Hlx_DNA-bd_motif"/>
</dbReference>
<evidence type="ECO:0000259" key="10">
    <source>
        <dbReference type="PROSITE" id="PS50164"/>
    </source>
</evidence>
<evidence type="ECO:0000256" key="2">
    <source>
        <dbReference type="ARBA" id="ARBA00022763"/>
    </source>
</evidence>
<gene>
    <name evidence="7" type="primary">uvrC</name>
    <name evidence="12" type="ORF">CK620_10390</name>
</gene>
<dbReference type="PROSITE" id="PS50165">
    <property type="entry name" value="UVRC"/>
    <property type="match status" value="1"/>
</dbReference>
<keyword evidence="1 7" id="KW-0963">Cytoplasm</keyword>
<feature type="compositionally biased region" description="Low complexity" evidence="8">
    <location>
        <begin position="355"/>
        <end position="380"/>
    </location>
</feature>
<evidence type="ECO:0000256" key="6">
    <source>
        <dbReference type="ARBA" id="ARBA00023236"/>
    </source>
</evidence>
<evidence type="ECO:0000313" key="12">
    <source>
        <dbReference type="EMBL" id="PAT34194.1"/>
    </source>
</evidence>
<feature type="region of interest" description="Disordered" evidence="8">
    <location>
        <begin position="354"/>
        <end position="385"/>
    </location>
</feature>
<keyword evidence="2 7" id="KW-0227">DNA damage</keyword>
<dbReference type="PROSITE" id="PS50164">
    <property type="entry name" value="GIY_YIG"/>
    <property type="match status" value="1"/>
</dbReference>
<dbReference type="InterPro" id="IPR047296">
    <property type="entry name" value="GIY-YIG_UvrC_Cho"/>
</dbReference>
<dbReference type="InterPro" id="IPR050066">
    <property type="entry name" value="UvrABC_protein_C"/>
</dbReference>
<evidence type="ECO:0000259" key="11">
    <source>
        <dbReference type="PROSITE" id="PS50165"/>
    </source>
</evidence>
<evidence type="ECO:0000313" key="13">
    <source>
        <dbReference type="Proteomes" id="UP000217999"/>
    </source>
</evidence>
<dbReference type="PANTHER" id="PTHR30562">
    <property type="entry name" value="UVRC/OXIDOREDUCTASE"/>
    <property type="match status" value="1"/>
</dbReference>
<name>A0A2A2A8Y8_9BURK</name>
<dbReference type="Pfam" id="PF01541">
    <property type="entry name" value="GIY-YIG"/>
    <property type="match status" value="1"/>
</dbReference>
<dbReference type="Gene3D" id="1.10.150.20">
    <property type="entry name" value="5' to 3' exonuclease, C-terminal subdomain"/>
    <property type="match status" value="1"/>
</dbReference>
<dbReference type="PANTHER" id="PTHR30562:SF1">
    <property type="entry name" value="UVRABC SYSTEM PROTEIN C"/>
    <property type="match status" value="1"/>
</dbReference>
<keyword evidence="6 7" id="KW-0742">SOS response</keyword>
<dbReference type="InterPro" id="IPR004791">
    <property type="entry name" value="UvrC"/>
</dbReference>
<dbReference type="SUPFAM" id="SSF47781">
    <property type="entry name" value="RuvA domain 2-like"/>
    <property type="match status" value="1"/>
</dbReference>
<evidence type="ECO:0000256" key="8">
    <source>
        <dbReference type="SAM" id="MobiDB-lite"/>
    </source>
</evidence>
<comment type="subunit">
    <text evidence="7">Interacts with UvrB in an incision complex.</text>
</comment>
<dbReference type="SMART" id="SM00465">
    <property type="entry name" value="GIYc"/>
    <property type="match status" value="1"/>
</dbReference>